<evidence type="ECO:0000256" key="2">
    <source>
        <dbReference type="ARBA" id="ARBA00023125"/>
    </source>
</evidence>
<dbReference type="AlphaFoldDB" id="A0AA37SRD1"/>
<dbReference type="InterPro" id="IPR036388">
    <property type="entry name" value="WH-like_DNA-bd_sf"/>
</dbReference>
<dbReference type="SMART" id="SM00866">
    <property type="entry name" value="UTRA"/>
    <property type="match status" value="1"/>
</dbReference>
<dbReference type="InterPro" id="IPR011663">
    <property type="entry name" value="UTRA"/>
</dbReference>
<gene>
    <name evidence="5" type="ORF">GCM10007940_33530</name>
</gene>
<organism evidence="5 6">
    <name type="scientific">Portibacter lacus</name>
    <dbReference type="NCBI Taxonomy" id="1099794"/>
    <lineage>
        <taxon>Bacteria</taxon>
        <taxon>Pseudomonadati</taxon>
        <taxon>Bacteroidota</taxon>
        <taxon>Saprospiria</taxon>
        <taxon>Saprospirales</taxon>
        <taxon>Haliscomenobacteraceae</taxon>
        <taxon>Portibacter</taxon>
    </lineage>
</organism>
<keyword evidence="1" id="KW-0805">Transcription regulation</keyword>
<dbReference type="SUPFAM" id="SSF46785">
    <property type="entry name" value="Winged helix' DNA-binding domain"/>
    <property type="match status" value="1"/>
</dbReference>
<keyword evidence="2" id="KW-0238">DNA-binding</keyword>
<dbReference type="GO" id="GO:0003677">
    <property type="term" value="F:DNA binding"/>
    <property type="evidence" value="ECO:0007669"/>
    <property type="project" value="UniProtKB-KW"/>
</dbReference>
<evidence type="ECO:0000313" key="6">
    <source>
        <dbReference type="Proteomes" id="UP001156666"/>
    </source>
</evidence>
<dbReference type="GO" id="GO:0003700">
    <property type="term" value="F:DNA-binding transcription factor activity"/>
    <property type="evidence" value="ECO:0007669"/>
    <property type="project" value="InterPro"/>
</dbReference>
<sequence>MYGHTDMDLKIEHDSKIPLYYQVETLLRKLITLPKYQNGELLPNEVDLSKRLGISRSTTRQAIKNLVNENLLERKKGVGTRVSKQPTISHLSNWLSFTKEMNAKGIDVINYELEVGDVISNEEVANALKITQGRHVLKLRRLRGTSQKPAVLTTSWFHPRIDLSEDDDFNLPLYELLDKKYNTLVHFSQEKIKAEKANAVLADKLNIEIGDPVLSRSRIVSDQGKRVVEYNKTYYRADSFTYFIELKRE</sequence>
<dbReference type="GO" id="GO:0045892">
    <property type="term" value="P:negative regulation of DNA-templated transcription"/>
    <property type="evidence" value="ECO:0007669"/>
    <property type="project" value="TreeGrafter"/>
</dbReference>
<dbReference type="InterPro" id="IPR036390">
    <property type="entry name" value="WH_DNA-bd_sf"/>
</dbReference>
<evidence type="ECO:0000256" key="1">
    <source>
        <dbReference type="ARBA" id="ARBA00023015"/>
    </source>
</evidence>
<dbReference type="RefSeq" id="WP_235292684.1">
    <property type="nucleotide sequence ID" value="NZ_BSOH01000023.1"/>
</dbReference>
<dbReference type="PRINTS" id="PR00035">
    <property type="entry name" value="HTHGNTR"/>
</dbReference>
<evidence type="ECO:0000259" key="4">
    <source>
        <dbReference type="PROSITE" id="PS50949"/>
    </source>
</evidence>
<reference evidence="5" key="1">
    <citation type="journal article" date="2014" name="Int. J. Syst. Evol. Microbiol.">
        <title>Complete genome sequence of Corynebacterium casei LMG S-19264T (=DSM 44701T), isolated from a smear-ripened cheese.</title>
        <authorList>
            <consortium name="US DOE Joint Genome Institute (JGI-PGF)"/>
            <person name="Walter F."/>
            <person name="Albersmeier A."/>
            <person name="Kalinowski J."/>
            <person name="Ruckert C."/>
        </authorList>
    </citation>
    <scope>NUCLEOTIDE SEQUENCE</scope>
    <source>
        <strain evidence="5">NBRC 108769</strain>
    </source>
</reference>
<dbReference type="PANTHER" id="PTHR44846:SF1">
    <property type="entry name" value="MANNOSYL-D-GLYCERATE TRANSPORT_METABOLISM SYSTEM REPRESSOR MNGR-RELATED"/>
    <property type="match status" value="1"/>
</dbReference>
<dbReference type="Proteomes" id="UP001156666">
    <property type="component" value="Unassembled WGS sequence"/>
</dbReference>
<dbReference type="EMBL" id="BSOH01000023">
    <property type="protein sequence ID" value="GLR18737.1"/>
    <property type="molecule type" value="Genomic_DNA"/>
</dbReference>
<dbReference type="PANTHER" id="PTHR44846">
    <property type="entry name" value="MANNOSYL-D-GLYCERATE TRANSPORT/METABOLISM SYSTEM REPRESSOR MNGR-RELATED"/>
    <property type="match status" value="1"/>
</dbReference>
<keyword evidence="6" id="KW-1185">Reference proteome</keyword>
<dbReference type="InterPro" id="IPR028978">
    <property type="entry name" value="Chorismate_lyase_/UTRA_dom_sf"/>
</dbReference>
<evidence type="ECO:0000313" key="5">
    <source>
        <dbReference type="EMBL" id="GLR18737.1"/>
    </source>
</evidence>
<dbReference type="Pfam" id="PF00392">
    <property type="entry name" value="GntR"/>
    <property type="match status" value="1"/>
</dbReference>
<dbReference type="CDD" id="cd07377">
    <property type="entry name" value="WHTH_GntR"/>
    <property type="match status" value="1"/>
</dbReference>
<dbReference type="Gene3D" id="3.40.1410.10">
    <property type="entry name" value="Chorismate lyase-like"/>
    <property type="match status" value="1"/>
</dbReference>
<keyword evidence="3" id="KW-0804">Transcription</keyword>
<reference evidence="5" key="2">
    <citation type="submission" date="2023-01" db="EMBL/GenBank/DDBJ databases">
        <title>Draft genome sequence of Portibacter lacus strain NBRC 108769.</title>
        <authorList>
            <person name="Sun Q."/>
            <person name="Mori K."/>
        </authorList>
    </citation>
    <scope>NUCLEOTIDE SEQUENCE</scope>
    <source>
        <strain evidence="5">NBRC 108769</strain>
    </source>
</reference>
<dbReference type="Pfam" id="PF07702">
    <property type="entry name" value="UTRA"/>
    <property type="match status" value="1"/>
</dbReference>
<feature type="domain" description="HTH gntR-type" evidence="4">
    <location>
        <begin position="17"/>
        <end position="85"/>
    </location>
</feature>
<comment type="caution">
    <text evidence="5">The sequence shown here is derived from an EMBL/GenBank/DDBJ whole genome shotgun (WGS) entry which is preliminary data.</text>
</comment>
<accession>A0AA37SRD1</accession>
<name>A0AA37SRD1_9BACT</name>
<protein>
    <submittedName>
        <fullName evidence="5">Transcriptional regulator</fullName>
    </submittedName>
</protein>
<dbReference type="SUPFAM" id="SSF64288">
    <property type="entry name" value="Chorismate lyase-like"/>
    <property type="match status" value="1"/>
</dbReference>
<evidence type="ECO:0000256" key="3">
    <source>
        <dbReference type="ARBA" id="ARBA00023163"/>
    </source>
</evidence>
<dbReference type="InterPro" id="IPR000524">
    <property type="entry name" value="Tscrpt_reg_HTH_GntR"/>
</dbReference>
<proteinExistence type="predicted"/>
<dbReference type="SMART" id="SM00345">
    <property type="entry name" value="HTH_GNTR"/>
    <property type="match status" value="1"/>
</dbReference>
<dbReference type="PROSITE" id="PS50949">
    <property type="entry name" value="HTH_GNTR"/>
    <property type="match status" value="1"/>
</dbReference>
<dbReference type="InterPro" id="IPR050679">
    <property type="entry name" value="Bact_HTH_transcr_reg"/>
</dbReference>
<dbReference type="Gene3D" id="1.10.10.10">
    <property type="entry name" value="Winged helix-like DNA-binding domain superfamily/Winged helix DNA-binding domain"/>
    <property type="match status" value="1"/>
</dbReference>